<evidence type="ECO:0000256" key="5">
    <source>
        <dbReference type="SAM" id="Phobius"/>
    </source>
</evidence>
<dbReference type="PANTHER" id="PTHR46955:SF3">
    <property type="entry name" value="G_PROTEIN_RECEP_F1_2 DOMAIN-CONTAINING PROTEIN"/>
    <property type="match status" value="1"/>
</dbReference>
<dbReference type="SUPFAM" id="SSF81321">
    <property type="entry name" value="Family A G protein-coupled receptor-like"/>
    <property type="match status" value="1"/>
</dbReference>
<name>A0A0D8XNE5_DICVI</name>
<dbReference type="AlphaFoldDB" id="A0A0D8XNE5"/>
<evidence type="ECO:0000256" key="1">
    <source>
        <dbReference type="ARBA" id="ARBA00004370"/>
    </source>
</evidence>
<evidence type="ECO:0000313" key="8">
    <source>
        <dbReference type="Proteomes" id="UP000053766"/>
    </source>
</evidence>
<feature type="transmembrane region" description="Helical" evidence="5">
    <location>
        <begin position="102"/>
        <end position="119"/>
    </location>
</feature>
<feature type="transmembrane region" description="Helical" evidence="5">
    <location>
        <begin position="212"/>
        <end position="238"/>
    </location>
</feature>
<dbReference type="PANTHER" id="PTHR46955">
    <property type="entry name" value="PROTEIN CBG01349-RELATED"/>
    <property type="match status" value="1"/>
</dbReference>
<dbReference type="InterPro" id="IPR017452">
    <property type="entry name" value="GPCR_Rhodpsn_7TM"/>
</dbReference>
<protein>
    <recommendedName>
        <fullName evidence="6">G-protein coupled receptors family 1 profile domain-containing protein</fullName>
    </recommendedName>
</protein>
<dbReference type="InterPro" id="IPR052322">
    <property type="entry name" value="Mito_rRNA_Mtase_NSUN4"/>
</dbReference>
<evidence type="ECO:0000256" key="4">
    <source>
        <dbReference type="ARBA" id="ARBA00023136"/>
    </source>
</evidence>
<feature type="transmembrane region" description="Helical" evidence="5">
    <location>
        <begin position="64"/>
        <end position="90"/>
    </location>
</feature>
<keyword evidence="2 5" id="KW-0812">Transmembrane</keyword>
<feature type="domain" description="G-protein coupled receptors family 1 profile" evidence="6">
    <location>
        <begin position="44"/>
        <end position="296"/>
    </location>
</feature>
<feature type="transmembrane region" description="Helical" evidence="5">
    <location>
        <begin position="25"/>
        <end position="52"/>
    </location>
</feature>
<evidence type="ECO:0000256" key="3">
    <source>
        <dbReference type="ARBA" id="ARBA00022989"/>
    </source>
</evidence>
<organism evidence="7 8">
    <name type="scientific">Dictyocaulus viviparus</name>
    <name type="common">Bovine lungworm</name>
    <dbReference type="NCBI Taxonomy" id="29172"/>
    <lineage>
        <taxon>Eukaryota</taxon>
        <taxon>Metazoa</taxon>
        <taxon>Ecdysozoa</taxon>
        <taxon>Nematoda</taxon>
        <taxon>Chromadorea</taxon>
        <taxon>Rhabditida</taxon>
        <taxon>Rhabditina</taxon>
        <taxon>Rhabditomorpha</taxon>
        <taxon>Strongyloidea</taxon>
        <taxon>Metastrongylidae</taxon>
        <taxon>Dictyocaulus</taxon>
    </lineage>
</organism>
<dbReference type="GO" id="GO:0016020">
    <property type="term" value="C:membrane"/>
    <property type="evidence" value="ECO:0007669"/>
    <property type="project" value="UniProtKB-SubCell"/>
</dbReference>
<dbReference type="EMBL" id="KN716371">
    <property type="protein sequence ID" value="KJH46070.1"/>
    <property type="molecule type" value="Genomic_DNA"/>
</dbReference>
<evidence type="ECO:0000313" key="7">
    <source>
        <dbReference type="EMBL" id="KJH46070.1"/>
    </source>
</evidence>
<feature type="transmembrane region" description="Helical" evidence="5">
    <location>
        <begin position="151"/>
        <end position="171"/>
    </location>
</feature>
<proteinExistence type="predicted"/>
<gene>
    <name evidence="7" type="ORF">DICVIV_07880</name>
</gene>
<dbReference type="PROSITE" id="PS50262">
    <property type="entry name" value="G_PROTEIN_RECEP_F1_2"/>
    <property type="match status" value="1"/>
</dbReference>
<dbReference type="Gene3D" id="1.20.1070.10">
    <property type="entry name" value="Rhodopsin 7-helix transmembrane proteins"/>
    <property type="match status" value="1"/>
</dbReference>
<dbReference type="Proteomes" id="UP000053766">
    <property type="component" value="Unassembled WGS sequence"/>
</dbReference>
<reference evidence="7 8" key="1">
    <citation type="submission" date="2013-11" db="EMBL/GenBank/DDBJ databases">
        <title>Draft genome of the bovine lungworm Dictyocaulus viviparus.</title>
        <authorList>
            <person name="Mitreva M."/>
        </authorList>
    </citation>
    <scope>NUCLEOTIDE SEQUENCE [LARGE SCALE GENOMIC DNA]</scope>
    <source>
        <strain evidence="7 8">HannoverDv2000</strain>
    </source>
</reference>
<evidence type="ECO:0000256" key="2">
    <source>
        <dbReference type="ARBA" id="ARBA00022692"/>
    </source>
</evidence>
<keyword evidence="3 5" id="KW-1133">Transmembrane helix</keyword>
<sequence>MASSSFYSRVFWNQCNIVILMSNKIVFLIVDIIVLALQFIGIVCNGFILILFAREKTLRQNSSLRLVLLLAITDFLHAATTIPSVIYLIITWNPIYMDLNPYFVRILSIPVVIQLKINLTLTISIAGERIIVSVLLTALYYPILFRKLSSYSYATLCLLIGFLFGIFDLILEFLLSPLDRNPNCAALGCFVSNEFRYYWGTSNMANRTCAGILIVSLVFMTIPSIGVGFVGMIGFSIFRIVGPFYILSLLCVGACNSFIYVGLNRNTRILAINFINKKNSTSKVNAAASNRVESSD</sequence>
<feature type="transmembrane region" description="Helical" evidence="5">
    <location>
        <begin position="244"/>
        <end position="263"/>
    </location>
</feature>
<accession>A0A0D8XNE5</accession>
<comment type="subcellular location">
    <subcellularLocation>
        <location evidence="1">Membrane</location>
    </subcellularLocation>
</comment>
<evidence type="ECO:0000259" key="6">
    <source>
        <dbReference type="PROSITE" id="PS50262"/>
    </source>
</evidence>
<dbReference type="InterPro" id="IPR019420">
    <property type="entry name" value="7TM_GPCR_serpentine_rcpt_Srbc"/>
</dbReference>
<feature type="transmembrane region" description="Helical" evidence="5">
    <location>
        <begin position="126"/>
        <end position="145"/>
    </location>
</feature>
<keyword evidence="8" id="KW-1185">Reference proteome</keyword>
<keyword evidence="4 5" id="KW-0472">Membrane</keyword>
<dbReference type="OrthoDB" id="5794962at2759"/>
<dbReference type="Pfam" id="PF10316">
    <property type="entry name" value="7TM_GPCR_Srbc"/>
    <property type="match status" value="1"/>
</dbReference>
<reference evidence="8" key="2">
    <citation type="journal article" date="2016" name="Sci. Rep.">
        <title>Dictyocaulus viviparus genome, variome and transcriptome elucidate lungworm biology and support future intervention.</title>
        <authorList>
            <person name="McNulty S.N."/>
            <person name="Strube C."/>
            <person name="Rosa B.A."/>
            <person name="Martin J.C."/>
            <person name="Tyagi R."/>
            <person name="Choi Y.J."/>
            <person name="Wang Q."/>
            <person name="Hallsworth Pepin K."/>
            <person name="Zhang X."/>
            <person name="Ozersky P."/>
            <person name="Wilson R.K."/>
            <person name="Sternberg P.W."/>
            <person name="Gasser R.B."/>
            <person name="Mitreva M."/>
        </authorList>
    </citation>
    <scope>NUCLEOTIDE SEQUENCE [LARGE SCALE GENOMIC DNA]</scope>
    <source>
        <strain evidence="8">HannoverDv2000</strain>
    </source>
</reference>